<dbReference type="PANTHER" id="PTHR12110:SF41">
    <property type="entry name" value="INOSOSE DEHYDRATASE"/>
    <property type="match status" value="1"/>
</dbReference>
<organism evidence="3 4">
    <name type="scientific">Thalassotalea castellviae</name>
    <dbReference type="NCBI Taxonomy" id="3075612"/>
    <lineage>
        <taxon>Bacteria</taxon>
        <taxon>Pseudomonadati</taxon>
        <taxon>Pseudomonadota</taxon>
        <taxon>Gammaproteobacteria</taxon>
        <taxon>Alteromonadales</taxon>
        <taxon>Colwelliaceae</taxon>
        <taxon>Thalassotalea</taxon>
    </lineage>
</organism>
<evidence type="ECO:0000256" key="1">
    <source>
        <dbReference type="SAM" id="SignalP"/>
    </source>
</evidence>
<dbReference type="InterPro" id="IPR013022">
    <property type="entry name" value="Xyl_isomerase-like_TIM-brl"/>
</dbReference>
<sequence length="292" mass="32551">MKKLKDIFNVLIAASVLIFNPVVSAHEEHEKSHVTTTPQLSVQLWSVKDEVKADFKGTLKTLAEMGFDGVEFANEFGEFAGDATAIKQVLDSLSLKGSGAHVSFEQLNEKNFADTVKFYQTLGIDMLIVGWDERAWHPQGIKEVVGLLNHLSKKLAPYGMKTGFHNHDHEFNAFAGTTYWDYLAMNTPENVVLQQDVGWTTYAGKDPIAYVEKYPGRTLTTHYKVKLPKGTQGKLPIIGQDTIDWLNLTKANMTVGGTLWLVVEQEEYPNGLTPLQAVAESKRGLDKVLQQL</sequence>
<dbReference type="RefSeq" id="WP_311578480.1">
    <property type="nucleotide sequence ID" value="NZ_JAVRIF010000002.1"/>
</dbReference>
<reference evidence="3 4" key="1">
    <citation type="submission" date="2023-09" db="EMBL/GenBank/DDBJ databases">
        <authorList>
            <person name="Rey-Velasco X."/>
        </authorList>
    </citation>
    <scope>NUCLEOTIDE SEQUENCE [LARGE SCALE GENOMIC DNA]</scope>
    <source>
        <strain evidence="3 4">W431</strain>
    </source>
</reference>
<dbReference type="Gene3D" id="3.20.20.150">
    <property type="entry name" value="Divalent-metal-dependent TIM barrel enzymes"/>
    <property type="match status" value="1"/>
</dbReference>
<dbReference type="SUPFAM" id="SSF51658">
    <property type="entry name" value="Xylose isomerase-like"/>
    <property type="match status" value="1"/>
</dbReference>
<dbReference type="GO" id="GO:0016853">
    <property type="term" value="F:isomerase activity"/>
    <property type="evidence" value="ECO:0007669"/>
    <property type="project" value="UniProtKB-KW"/>
</dbReference>
<dbReference type="Pfam" id="PF01261">
    <property type="entry name" value="AP_endonuc_2"/>
    <property type="match status" value="1"/>
</dbReference>
<proteinExistence type="predicted"/>
<feature type="signal peptide" evidence="1">
    <location>
        <begin position="1"/>
        <end position="25"/>
    </location>
</feature>
<feature type="domain" description="Xylose isomerase-like TIM barrel" evidence="2">
    <location>
        <begin position="60"/>
        <end position="266"/>
    </location>
</feature>
<feature type="chain" id="PRO_5046746374" evidence="1">
    <location>
        <begin position="26"/>
        <end position="292"/>
    </location>
</feature>
<keyword evidence="3" id="KW-0413">Isomerase</keyword>
<dbReference type="EMBL" id="JAVRIF010000002">
    <property type="protein sequence ID" value="MDT0603061.1"/>
    <property type="molecule type" value="Genomic_DNA"/>
</dbReference>
<evidence type="ECO:0000313" key="4">
    <source>
        <dbReference type="Proteomes" id="UP001266357"/>
    </source>
</evidence>
<evidence type="ECO:0000259" key="2">
    <source>
        <dbReference type="Pfam" id="PF01261"/>
    </source>
</evidence>
<accession>A0ABU3A292</accession>
<evidence type="ECO:0000313" key="3">
    <source>
        <dbReference type="EMBL" id="MDT0603061.1"/>
    </source>
</evidence>
<keyword evidence="1" id="KW-0732">Signal</keyword>
<name>A0ABU3A292_9GAMM</name>
<comment type="caution">
    <text evidence="3">The sequence shown here is derived from an EMBL/GenBank/DDBJ whole genome shotgun (WGS) entry which is preliminary data.</text>
</comment>
<gene>
    <name evidence="3" type="ORF">RM573_05595</name>
</gene>
<dbReference type="PANTHER" id="PTHR12110">
    <property type="entry name" value="HYDROXYPYRUVATE ISOMERASE"/>
    <property type="match status" value="1"/>
</dbReference>
<dbReference type="InterPro" id="IPR050312">
    <property type="entry name" value="IolE/XylAMocC-like"/>
</dbReference>
<keyword evidence="4" id="KW-1185">Reference proteome</keyword>
<dbReference type="Proteomes" id="UP001266357">
    <property type="component" value="Unassembled WGS sequence"/>
</dbReference>
<protein>
    <submittedName>
        <fullName evidence="3">Sugar phosphate isomerase/epimerase</fullName>
    </submittedName>
</protein>
<dbReference type="InterPro" id="IPR036237">
    <property type="entry name" value="Xyl_isomerase-like_sf"/>
</dbReference>